<dbReference type="PROSITE" id="PS51000">
    <property type="entry name" value="HTH_DEOR_2"/>
    <property type="match status" value="1"/>
</dbReference>
<dbReference type="GO" id="GO:0003700">
    <property type="term" value="F:DNA-binding transcription factor activity"/>
    <property type="evidence" value="ECO:0007669"/>
    <property type="project" value="InterPro"/>
</dbReference>
<reference evidence="6" key="1">
    <citation type="submission" date="2009-09" db="EMBL/GenBank/DDBJ databases">
        <title>The complete chromosome of Sebaldella termitidis ATCC 33386.</title>
        <authorList>
            <consortium name="US DOE Joint Genome Institute (JGI-PGF)"/>
            <person name="Lucas S."/>
            <person name="Copeland A."/>
            <person name="Lapidus A."/>
            <person name="Glavina del Rio T."/>
            <person name="Dalin E."/>
            <person name="Tice H."/>
            <person name="Bruce D."/>
            <person name="Goodwin L."/>
            <person name="Pitluck S."/>
            <person name="Kyrpides N."/>
            <person name="Mavromatis K."/>
            <person name="Ivanova N."/>
            <person name="Mikhailova N."/>
            <person name="Sims D."/>
            <person name="Meincke L."/>
            <person name="Brettin T."/>
            <person name="Detter J.C."/>
            <person name="Han C."/>
            <person name="Larimer F."/>
            <person name="Land M."/>
            <person name="Hauser L."/>
            <person name="Markowitz V."/>
            <person name="Cheng J.F."/>
            <person name="Hugenholtz P."/>
            <person name="Woyke T."/>
            <person name="Wu D."/>
            <person name="Eisen J.A."/>
        </authorList>
    </citation>
    <scope>NUCLEOTIDE SEQUENCE [LARGE SCALE GENOMIC DNA]</scope>
    <source>
        <strain evidence="6">ATCC 33386 / NCTC 11300</strain>
    </source>
</reference>
<evidence type="ECO:0000313" key="6">
    <source>
        <dbReference type="Proteomes" id="UP000000845"/>
    </source>
</evidence>
<dbReference type="Pfam" id="PF00455">
    <property type="entry name" value="DeoRC"/>
    <property type="match status" value="1"/>
</dbReference>
<dbReference type="GO" id="GO:0003677">
    <property type="term" value="F:DNA binding"/>
    <property type="evidence" value="ECO:0007669"/>
    <property type="project" value="UniProtKB-KW"/>
</dbReference>
<feature type="domain" description="HTH deoR-type" evidence="4">
    <location>
        <begin position="2"/>
        <end position="57"/>
    </location>
</feature>
<proteinExistence type="predicted"/>
<dbReference type="InterPro" id="IPR037171">
    <property type="entry name" value="NagB/RpiA_transferase-like"/>
</dbReference>
<dbReference type="InterPro" id="IPR036390">
    <property type="entry name" value="WH_DNA-bd_sf"/>
</dbReference>
<keyword evidence="1" id="KW-0805">Transcription regulation</keyword>
<protein>
    <submittedName>
        <fullName evidence="5">Transcriptional regulator, DeoR family</fullName>
    </submittedName>
</protein>
<evidence type="ECO:0000259" key="4">
    <source>
        <dbReference type="PROSITE" id="PS51000"/>
    </source>
</evidence>
<organism evidence="5 6">
    <name type="scientific">Sebaldella termitidis (strain ATCC 33386 / NCTC 11300)</name>
    <dbReference type="NCBI Taxonomy" id="526218"/>
    <lineage>
        <taxon>Bacteria</taxon>
        <taxon>Fusobacteriati</taxon>
        <taxon>Fusobacteriota</taxon>
        <taxon>Fusobacteriia</taxon>
        <taxon>Fusobacteriales</taxon>
        <taxon>Leptotrichiaceae</taxon>
        <taxon>Sebaldella</taxon>
    </lineage>
</organism>
<keyword evidence="2" id="KW-0238">DNA-binding</keyword>
<evidence type="ECO:0000256" key="1">
    <source>
        <dbReference type="ARBA" id="ARBA00023015"/>
    </source>
</evidence>
<dbReference type="STRING" id="526218.Sterm_4020"/>
<dbReference type="Pfam" id="PF08220">
    <property type="entry name" value="HTH_DeoR"/>
    <property type="match status" value="1"/>
</dbReference>
<dbReference type="PRINTS" id="PR00037">
    <property type="entry name" value="HTHLACR"/>
</dbReference>
<reference evidence="5 6" key="2">
    <citation type="journal article" date="2010" name="Stand. Genomic Sci.">
        <title>Complete genome sequence of Sebaldella termitidis type strain (NCTC 11300).</title>
        <authorList>
            <person name="Harmon-Smith M."/>
            <person name="Celia L."/>
            <person name="Chertkov O."/>
            <person name="Lapidus A."/>
            <person name="Copeland A."/>
            <person name="Glavina Del Rio T."/>
            <person name="Nolan M."/>
            <person name="Lucas S."/>
            <person name="Tice H."/>
            <person name="Cheng J.F."/>
            <person name="Han C."/>
            <person name="Detter J.C."/>
            <person name="Bruce D."/>
            <person name="Goodwin L."/>
            <person name="Pitluck S."/>
            <person name="Pati A."/>
            <person name="Liolios K."/>
            <person name="Ivanova N."/>
            <person name="Mavromatis K."/>
            <person name="Mikhailova N."/>
            <person name="Chen A."/>
            <person name="Palaniappan K."/>
            <person name="Land M."/>
            <person name="Hauser L."/>
            <person name="Chang Y.J."/>
            <person name="Jeffries C.D."/>
            <person name="Brettin T."/>
            <person name="Goker M."/>
            <person name="Beck B."/>
            <person name="Bristow J."/>
            <person name="Eisen J.A."/>
            <person name="Markowitz V."/>
            <person name="Hugenholtz P."/>
            <person name="Kyrpides N.C."/>
            <person name="Klenk H.P."/>
            <person name="Chen F."/>
        </authorList>
    </citation>
    <scope>NUCLEOTIDE SEQUENCE [LARGE SCALE GENOMIC DNA]</scope>
    <source>
        <strain evidence="6">ATCC 33386 / NCTC 11300</strain>
    </source>
</reference>
<dbReference type="PANTHER" id="PTHR30363">
    <property type="entry name" value="HTH-TYPE TRANSCRIPTIONAL REGULATOR SRLR-RELATED"/>
    <property type="match status" value="1"/>
</dbReference>
<dbReference type="AlphaFoldDB" id="D1AGY2"/>
<evidence type="ECO:0000313" key="5">
    <source>
        <dbReference type="EMBL" id="ACZ10852.1"/>
    </source>
</evidence>
<dbReference type="eggNOG" id="COG1349">
    <property type="taxonomic scope" value="Bacteria"/>
</dbReference>
<dbReference type="InterPro" id="IPR050313">
    <property type="entry name" value="Carb_Metab_HTH_regulators"/>
</dbReference>
<dbReference type="InterPro" id="IPR018356">
    <property type="entry name" value="Tscrpt_reg_HTH_DeoR_CS"/>
</dbReference>
<dbReference type="SUPFAM" id="SSF46785">
    <property type="entry name" value="Winged helix' DNA-binding domain"/>
    <property type="match status" value="1"/>
</dbReference>
<dbReference type="SMART" id="SM01134">
    <property type="entry name" value="DeoRC"/>
    <property type="match status" value="1"/>
</dbReference>
<keyword evidence="6" id="KW-1185">Reference proteome</keyword>
<dbReference type="InterPro" id="IPR001034">
    <property type="entry name" value="DeoR_HTH"/>
</dbReference>
<dbReference type="Proteomes" id="UP000000845">
    <property type="component" value="Chromosome"/>
</dbReference>
<sequence>MKTHRIKNVEEYILKNESVSLDKLCDVFKVSKNTIRRDIKELLEKGKIKKIYGGVTINQKKLVPFEERNIKNHAEKKAAAEIAAAYINDGDIIFIDSGTTTMWLIDFLKNKSITILTNNLSAIVSALPYPNLNIISLGGTLKRKTNSFVGNSTSLVLKDYNISKAFMAATGISIARGATNSSVEEYELKKLIVEKSDEIFLIVDSSKFDSISLMTYSPLENLDYIITDKTPPKKYTDFFRKNKINLLTAENQNKK</sequence>
<dbReference type="HOGENOM" id="CLU_060699_1_4_0"/>
<dbReference type="Gene3D" id="3.40.50.1360">
    <property type="match status" value="1"/>
</dbReference>
<dbReference type="RefSeq" id="WP_012863427.1">
    <property type="nucleotide sequence ID" value="NC_013517.1"/>
</dbReference>
<dbReference type="InterPro" id="IPR036388">
    <property type="entry name" value="WH-like_DNA-bd_sf"/>
</dbReference>
<dbReference type="KEGG" id="str:Sterm_4020"/>
<keyword evidence="3" id="KW-0804">Transcription</keyword>
<dbReference type="PANTHER" id="PTHR30363:SF60">
    <property type="entry name" value="HTH-TYPE TRANSCRIPTIONAL REGULATOR IOLR"/>
    <property type="match status" value="1"/>
</dbReference>
<dbReference type="Gene3D" id="1.10.10.10">
    <property type="entry name" value="Winged helix-like DNA-binding domain superfamily/Winged helix DNA-binding domain"/>
    <property type="match status" value="1"/>
</dbReference>
<gene>
    <name evidence="5" type="ordered locus">Sterm_4020</name>
</gene>
<dbReference type="PROSITE" id="PS00894">
    <property type="entry name" value="HTH_DEOR_1"/>
    <property type="match status" value="1"/>
</dbReference>
<dbReference type="SUPFAM" id="SSF100950">
    <property type="entry name" value="NagB/RpiA/CoA transferase-like"/>
    <property type="match status" value="1"/>
</dbReference>
<evidence type="ECO:0000256" key="2">
    <source>
        <dbReference type="ARBA" id="ARBA00023125"/>
    </source>
</evidence>
<evidence type="ECO:0000256" key="3">
    <source>
        <dbReference type="ARBA" id="ARBA00023163"/>
    </source>
</evidence>
<dbReference type="EMBL" id="CP001739">
    <property type="protein sequence ID" value="ACZ10852.1"/>
    <property type="molecule type" value="Genomic_DNA"/>
</dbReference>
<dbReference type="SMART" id="SM00420">
    <property type="entry name" value="HTH_DEOR"/>
    <property type="match status" value="1"/>
</dbReference>
<accession>D1AGY2</accession>
<name>D1AGY2_SEBTE</name>
<dbReference type="InterPro" id="IPR014036">
    <property type="entry name" value="DeoR-like_C"/>
</dbReference>